<dbReference type="AlphaFoldDB" id="D1W1T1"/>
<dbReference type="InterPro" id="IPR008979">
    <property type="entry name" value="Galactose-bd-like_sf"/>
</dbReference>
<dbReference type="EMBL" id="ADEF01000066">
    <property type="protein sequence ID" value="EFA96619.1"/>
    <property type="molecule type" value="Genomic_DNA"/>
</dbReference>
<dbReference type="Gene3D" id="2.60.40.1740">
    <property type="entry name" value="hypothetical protein (bacova_03559)"/>
    <property type="match status" value="1"/>
</dbReference>
<dbReference type="PROSITE" id="PS51257">
    <property type="entry name" value="PROKAR_LIPOPROTEIN"/>
    <property type="match status" value="1"/>
</dbReference>
<sequence length="318" mass="35988">MMKTKYFIINILASLLLLISFVTIGCDQSEDPEDYTPKLYVFTTLKNGMVERSEVVQSPTSIIMPKDTIEFYVHLSKEVSHDITVSVTESPILAHKYDTLKTSLPTGSVKMLEQSVVIPAGKTISTKPLRISLEQTKDVESLKGEGIIALQITTNSGIEILKGRDVCYWTISKQERNIFQGSTNGITPYPINLFTLKANVRSNHLRRLYDNRPNTQWFCDKEGWLQVCFNKKSVLGGLAIWPYDNNGDYSSSPKNIELLTSKDGKEWQSLGTVEFPLPSAYSPLVVKLYSPLEVEYVKIVFHEGFSEKIRIAEFTVYH</sequence>
<dbReference type="InterPro" id="IPR000421">
    <property type="entry name" value="FA58C"/>
</dbReference>
<evidence type="ECO:0000259" key="1">
    <source>
        <dbReference type="PROSITE" id="PS50022"/>
    </source>
</evidence>
<evidence type="ECO:0000313" key="2">
    <source>
        <dbReference type="EMBL" id="EFA96619.1"/>
    </source>
</evidence>
<name>D1W1T1_9BACT</name>
<dbReference type="RefSeq" id="WP_008125781.1">
    <property type="nucleotide sequence ID" value="NZ_ADEF01000066.1"/>
</dbReference>
<organism evidence="2 3">
    <name type="scientific">Hoylesella timonensis CRIS 5C-B1</name>
    <dbReference type="NCBI Taxonomy" id="679189"/>
    <lineage>
        <taxon>Bacteria</taxon>
        <taxon>Pseudomonadati</taxon>
        <taxon>Bacteroidota</taxon>
        <taxon>Bacteroidia</taxon>
        <taxon>Bacteroidales</taxon>
        <taxon>Prevotellaceae</taxon>
        <taxon>Hoylesella</taxon>
    </lineage>
</organism>
<reference evidence="2 3" key="1">
    <citation type="submission" date="2009-12" db="EMBL/GenBank/DDBJ databases">
        <title>Genome Sequence of Prevotella timonensis CRIS 5C-B1.</title>
        <authorList>
            <person name="Durkin A.S."/>
            <person name="Madupu R."/>
            <person name="Torralba M."/>
            <person name="Methe B."/>
            <person name="Sutton G."/>
            <person name="Strausberg R.L."/>
            <person name="Nelson K.E."/>
        </authorList>
    </citation>
    <scope>NUCLEOTIDE SEQUENCE [LARGE SCALE GENOMIC DNA]</scope>
    <source>
        <strain evidence="2 3">CRIS 5C-B1</strain>
    </source>
</reference>
<dbReference type="Gene3D" id="2.60.120.260">
    <property type="entry name" value="Galactose-binding domain-like"/>
    <property type="match status" value="1"/>
</dbReference>
<evidence type="ECO:0000313" key="3">
    <source>
        <dbReference type="Proteomes" id="UP000004001"/>
    </source>
</evidence>
<proteinExistence type="predicted"/>
<comment type="caution">
    <text evidence="2">The sequence shown here is derived from an EMBL/GenBank/DDBJ whole genome shotgun (WGS) entry which is preliminary data.</text>
</comment>
<protein>
    <submittedName>
        <fullName evidence="2">F5/8 type C domain protein</fullName>
    </submittedName>
</protein>
<dbReference type="InterPro" id="IPR013728">
    <property type="entry name" value="BT_3987-like_N"/>
</dbReference>
<dbReference type="Proteomes" id="UP000004001">
    <property type="component" value="Unassembled WGS sequence"/>
</dbReference>
<feature type="domain" description="F5/8 type C" evidence="1">
    <location>
        <begin position="171"/>
        <end position="318"/>
    </location>
</feature>
<gene>
    <name evidence="2" type="ORF">HMPREF9019_0370</name>
</gene>
<dbReference type="Pfam" id="PF08522">
    <property type="entry name" value="BT_3987-like_N"/>
    <property type="match status" value="1"/>
</dbReference>
<dbReference type="SUPFAM" id="SSF49785">
    <property type="entry name" value="Galactose-binding domain-like"/>
    <property type="match status" value="1"/>
</dbReference>
<accession>D1W1T1</accession>
<dbReference type="PROSITE" id="PS50022">
    <property type="entry name" value="FA58C_3"/>
    <property type="match status" value="1"/>
</dbReference>
<keyword evidence="3" id="KW-1185">Reference proteome</keyword>
<dbReference type="Pfam" id="PF00754">
    <property type="entry name" value="F5_F8_type_C"/>
    <property type="match status" value="1"/>
</dbReference>